<name>A0A1M6LZY0_9ACTN</name>
<protein>
    <submittedName>
        <fullName evidence="1">Uncharacterized protein</fullName>
    </submittedName>
</protein>
<evidence type="ECO:0000313" key="2">
    <source>
        <dbReference type="Proteomes" id="UP000184452"/>
    </source>
</evidence>
<proteinExistence type="predicted"/>
<dbReference type="RefSeq" id="WP_073380190.1">
    <property type="nucleotide sequence ID" value="NZ_FQZK01000009.1"/>
</dbReference>
<dbReference type="EMBL" id="FQZK01000009">
    <property type="protein sequence ID" value="SHJ76781.1"/>
    <property type="molecule type" value="Genomic_DNA"/>
</dbReference>
<accession>A0A1M6LZY0</accession>
<dbReference type="STRING" id="758803.SAMN05421803_109126"/>
<keyword evidence="2" id="KW-1185">Reference proteome</keyword>
<evidence type="ECO:0000313" key="1">
    <source>
        <dbReference type="EMBL" id="SHJ76781.1"/>
    </source>
</evidence>
<gene>
    <name evidence="1" type="ORF">SAMN05421803_109126</name>
</gene>
<reference evidence="1 2" key="1">
    <citation type="submission" date="2016-11" db="EMBL/GenBank/DDBJ databases">
        <authorList>
            <person name="Jaros S."/>
            <person name="Januszkiewicz K."/>
            <person name="Wedrychowicz H."/>
        </authorList>
    </citation>
    <scope>NUCLEOTIDE SEQUENCE [LARGE SCALE GENOMIC DNA]</scope>
    <source>
        <strain evidence="1 2">CGMCC 4.5723</strain>
    </source>
</reference>
<dbReference type="Proteomes" id="UP000184452">
    <property type="component" value="Unassembled WGS sequence"/>
</dbReference>
<organism evidence="1 2">
    <name type="scientific">Nocardiopsis flavescens</name>
    <dbReference type="NCBI Taxonomy" id="758803"/>
    <lineage>
        <taxon>Bacteria</taxon>
        <taxon>Bacillati</taxon>
        <taxon>Actinomycetota</taxon>
        <taxon>Actinomycetes</taxon>
        <taxon>Streptosporangiales</taxon>
        <taxon>Nocardiopsidaceae</taxon>
        <taxon>Nocardiopsis</taxon>
    </lineage>
</organism>
<dbReference type="AlphaFoldDB" id="A0A1M6LZY0"/>
<dbReference type="OrthoDB" id="4936366at2"/>
<sequence>MAETGTVAVHGLRAPWERRSRETGWASPDEWWTPAVDLVCAAFLVGGDLPQACERLGRARARAGLGIGESLTDMAAFTEVAGWRDPPMDLVRALAEGWAEEGRDHGDTCLDPLTGLGTPAYLRTRLGELYRGAEDVGHRLVVLLLDPALDPWRRAARMIVLAYELSRFFTRGESVCVLGRGRIAVLAPEVPELDGELDLLRRGPGWEHGAAVWATPLPETHHEALSMIGFLEGRSP</sequence>